<sequence>MFESDWIRIKKSIEDEDEVVMLPSTPETNGNEDHLFSKPLHHQQQEMAFSPQKDEDKAFARYRYCSGEFDDDEIEECVIPDSTNGTHSRGTKASKGLLTSSKSLVKSKSTSTLSDSKMLKSVQEPPAATTVVLKNSALAAASIYGSSQPKTPKTKRLTSSKSSQNLLPLQLSPSTPNTASRNGQGLHPIPKETSKVSPKTPSSNGSSARSLSTHRLIERRASNTK</sequence>
<feature type="compositionally biased region" description="Low complexity" evidence="1">
    <location>
        <begin position="159"/>
        <end position="178"/>
    </location>
</feature>
<protein>
    <submittedName>
        <fullName evidence="2">Uncharacterized protein</fullName>
    </submittedName>
</protein>
<reference evidence="2 3" key="1">
    <citation type="journal article" date="2018" name="BMC Genomics">
        <title>The genome of Naegleria lovaniensis, the basis for a comparative approach to unravel pathogenicity factors of the human pathogenic amoeba N. fowleri.</title>
        <authorList>
            <person name="Liechti N."/>
            <person name="Schurch N."/>
            <person name="Bruggmann R."/>
            <person name="Wittwer M."/>
        </authorList>
    </citation>
    <scope>NUCLEOTIDE SEQUENCE [LARGE SCALE GENOMIC DNA]</scope>
    <source>
        <strain evidence="2 3">ATCC 30569</strain>
    </source>
</reference>
<dbReference type="AlphaFoldDB" id="A0AA88GJF8"/>
<evidence type="ECO:0000313" key="3">
    <source>
        <dbReference type="Proteomes" id="UP000816034"/>
    </source>
</evidence>
<dbReference type="Proteomes" id="UP000816034">
    <property type="component" value="Unassembled WGS sequence"/>
</dbReference>
<name>A0AA88GJF8_NAELO</name>
<comment type="caution">
    <text evidence="2">The sequence shown here is derived from an EMBL/GenBank/DDBJ whole genome shotgun (WGS) entry which is preliminary data.</text>
</comment>
<dbReference type="RefSeq" id="XP_044545881.1">
    <property type="nucleotide sequence ID" value="XM_044698314.1"/>
</dbReference>
<accession>A0AA88GJF8</accession>
<feature type="compositionally biased region" description="Basic and acidic residues" evidence="1">
    <location>
        <begin position="215"/>
        <end position="225"/>
    </location>
</feature>
<keyword evidence="3" id="KW-1185">Reference proteome</keyword>
<evidence type="ECO:0000313" key="2">
    <source>
        <dbReference type="EMBL" id="KAG2378619.1"/>
    </source>
</evidence>
<gene>
    <name evidence="2" type="ORF">C9374_008258</name>
</gene>
<feature type="compositionally biased region" description="Low complexity" evidence="1">
    <location>
        <begin position="91"/>
        <end position="121"/>
    </location>
</feature>
<feature type="compositionally biased region" description="Polar residues" evidence="1">
    <location>
        <begin position="195"/>
        <end position="213"/>
    </location>
</feature>
<organism evidence="2 3">
    <name type="scientific">Naegleria lovaniensis</name>
    <name type="common">Amoeba</name>
    <dbReference type="NCBI Taxonomy" id="51637"/>
    <lineage>
        <taxon>Eukaryota</taxon>
        <taxon>Discoba</taxon>
        <taxon>Heterolobosea</taxon>
        <taxon>Tetramitia</taxon>
        <taxon>Eutetramitia</taxon>
        <taxon>Vahlkampfiidae</taxon>
        <taxon>Naegleria</taxon>
    </lineage>
</organism>
<proteinExistence type="predicted"/>
<feature type="region of interest" description="Disordered" evidence="1">
    <location>
        <begin position="78"/>
        <end position="126"/>
    </location>
</feature>
<evidence type="ECO:0000256" key="1">
    <source>
        <dbReference type="SAM" id="MobiDB-lite"/>
    </source>
</evidence>
<feature type="region of interest" description="Disordered" evidence="1">
    <location>
        <begin position="141"/>
        <end position="225"/>
    </location>
</feature>
<dbReference type="GeneID" id="68100712"/>
<dbReference type="EMBL" id="PYSW02000032">
    <property type="protein sequence ID" value="KAG2378619.1"/>
    <property type="molecule type" value="Genomic_DNA"/>
</dbReference>